<dbReference type="Gene3D" id="3.90.1200.10">
    <property type="match status" value="1"/>
</dbReference>
<dbReference type="EMBL" id="CP001825">
    <property type="protein sequence ID" value="ACZ42082.1"/>
    <property type="molecule type" value="Genomic_DNA"/>
</dbReference>
<dbReference type="STRING" id="525904.Tter_1174"/>
<dbReference type="AlphaFoldDB" id="D1CBB7"/>
<evidence type="ECO:0008006" key="3">
    <source>
        <dbReference type="Google" id="ProtNLM"/>
    </source>
</evidence>
<protein>
    <recommendedName>
        <fullName evidence="3">Aminoglycoside phosphotransferase domain-containing protein</fullName>
    </recommendedName>
</protein>
<evidence type="ECO:0000313" key="1">
    <source>
        <dbReference type="EMBL" id="ACZ42082.1"/>
    </source>
</evidence>
<reference evidence="2" key="1">
    <citation type="journal article" date="2010" name="Stand. Genomic Sci.">
        <title>Complete genome sequence of 'Thermobaculum terrenum' type strain (YNP1).</title>
        <authorList>
            <person name="Kiss H."/>
            <person name="Cleland D."/>
            <person name="Lapidus A."/>
            <person name="Lucas S."/>
            <person name="Glavina Del Rio T."/>
            <person name="Nolan M."/>
            <person name="Tice H."/>
            <person name="Han C."/>
            <person name="Goodwin L."/>
            <person name="Pitluck S."/>
            <person name="Liolios K."/>
            <person name="Ivanova N."/>
            <person name="Mavromatis K."/>
            <person name="Ovchinnikova G."/>
            <person name="Pati A."/>
            <person name="Chen A."/>
            <person name="Palaniappan K."/>
            <person name="Land M."/>
            <person name="Hauser L."/>
            <person name="Chang Y."/>
            <person name="Jeffries C."/>
            <person name="Lu M."/>
            <person name="Brettin T."/>
            <person name="Detter J."/>
            <person name="Goker M."/>
            <person name="Tindall B."/>
            <person name="Beck B."/>
            <person name="McDermott T."/>
            <person name="Woyke T."/>
            <person name="Bristow J."/>
            <person name="Eisen J."/>
            <person name="Markowitz V."/>
            <person name="Hugenholtz P."/>
            <person name="Kyrpides N."/>
            <person name="Klenk H."/>
            <person name="Cheng J."/>
        </authorList>
    </citation>
    <scope>NUCLEOTIDE SEQUENCE [LARGE SCALE GENOMIC DNA]</scope>
    <source>
        <strain evidence="2">ATCC BAA-798 / YNP1</strain>
    </source>
</reference>
<dbReference type="KEGG" id="ttr:Tter_1174"/>
<dbReference type="SUPFAM" id="SSF56112">
    <property type="entry name" value="Protein kinase-like (PK-like)"/>
    <property type="match status" value="1"/>
</dbReference>
<evidence type="ECO:0000313" key="2">
    <source>
        <dbReference type="Proteomes" id="UP000000323"/>
    </source>
</evidence>
<organism evidence="1 2">
    <name type="scientific">Thermobaculum terrenum (strain ATCC BAA-798 / CCMEE 7001 / YNP1)</name>
    <dbReference type="NCBI Taxonomy" id="525904"/>
    <lineage>
        <taxon>Bacteria</taxon>
        <taxon>Bacillati</taxon>
        <taxon>Chloroflexota</taxon>
        <taxon>Chloroflexia</taxon>
        <taxon>Candidatus Thermobaculales</taxon>
        <taxon>Candidatus Thermobaculaceae</taxon>
        <taxon>Thermobaculum</taxon>
    </lineage>
</organism>
<sequence length="451" mass="50812">MHPQIRLLPVYIPMGLYPFLSSDIHPDGDTVIKIGKSSLCIDGHAHNDVLRSAVILNPNRSDWDYVRRRGFKFIRTYGVFPNIRDARWYIPLDNPLVTFRAWDIYKPFALKGKVYKWVCRSLSLAKLSKHFGDTLLIAQDEVPILTEIASKYVEIDPAKHFITLSSGTPGPSRKVTACLTDGAGYPIVFVKLGDTGRAIASLQHEFDMMNYVGCRGYESFEIPFVLGYEAGEAFTYIITRPIGNLRPSGYTLLPLHINFLKETYESSAGQHLVDDLVYELASRHDDIRDSLPQEFNAALAESIVYIEDAILQKGIHTQLSHGDFAPWNVYLTPKRLVLLDWESGKISQFPLADAFHFVMQVDLLVKNMSGESSAARSLAEGQRVAKLIGADLSYRQIVGLYMAYLVDVILRWFEDRSGQDSYDLDALQRGRLQALLAASHLYSDARSGITR</sequence>
<proteinExistence type="predicted"/>
<name>D1CBB7_THET1</name>
<dbReference type="eggNOG" id="COG3173">
    <property type="taxonomic scope" value="Bacteria"/>
</dbReference>
<gene>
    <name evidence="1" type="ordered locus">Tter_1174</name>
</gene>
<keyword evidence="2" id="KW-1185">Reference proteome</keyword>
<dbReference type="HOGENOM" id="CLU_606826_0_0_0"/>
<dbReference type="InterPro" id="IPR011009">
    <property type="entry name" value="Kinase-like_dom_sf"/>
</dbReference>
<dbReference type="Proteomes" id="UP000000323">
    <property type="component" value="Chromosome 1"/>
</dbReference>
<accession>D1CBB7</accession>